<comment type="caution">
    <text evidence="2">The sequence shown here is derived from an EMBL/GenBank/DDBJ whole genome shotgun (WGS) entry which is preliminary data.</text>
</comment>
<keyword evidence="1" id="KW-0472">Membrane</keyword>
<protein>
    <recommendedName>
        <fullName evidence="4">SMODS and SLOG-associating 2TM effector domain-containing protein</fullName>
    </recommendedName>
</protein>
<keyword evidence="1" id="KW-1133">Transmembrane helix</keyword>
<feature type="transmembrane region" description="Helical" evidence="1">
    <location>
        <begin position="59"/>
        <end position="80"/>
    </location>
</feature>
<sequence>MTRGEHGRPTGSQDDELRLRQELELVRSDFQTRYESLRFGWELALGPIRWRAPLHAGQISTLFGLLITTIFTTGAALILVSSWQALGTAMVVGSLFAIGSFLTQWWSLQIGREREIWRQVFASDWDAVVRELTQLRARQTELEEQLKNLEDDESGP</sequence>
<evidence type="ECO:0000313" key="3">
    <source>
        <dbReference type="Proteomes" id="UP001501509"/>
    </source>
</evidence>
<dbReference type="RefSeq" id="WP_344547069.1">
    <property type="nucleotide sequence ID" value="NZ_BAAATD010000012.1"/>
</dbReference>
<evidence type="ECO:0000256" key="1">
    <source>
        <dbReference type="SAM" id="Phobius"/>
    </source>
</evidence>
<feature type="transmembrane region" description="Helical" evidence="1">
    <location>
        <begin position="86"/>
        <end position="108"/>
    </location>
</feature>
<dbReference type="Proteomes" id="UP001501509">
    <property type="component" value="Unassembled WGS sequence"/>
</dbReference>
<gene>
    <name evidence="2" type="ORF">GCM10010411_73130</name>
</gene>
<dbReference type="EMBL" id="BAAATD010000012">
    <property type="protein sequence ID" value="GAA2625721.1"/>
    <property type="molecule type" value="Genomic_DNA"/>
</dbReference>
<keyword evidence="3" id="KW-1185">Reference proteome</keyword>
<accession>A0ABP6CPZ8</accession>
<evidence type="ECO:0008006" key="4">
    <source>
        <dbReference type="Google" id="ProtNLM"/>
    </source>
</evidence>
<organism evidence="2 3">
    <name type="scientific">Actinomadura fulvescens</name>
    <dbReference type="NCBI Taxonomy" id="46160"/>
    <lineage>
        <taxon>Bacteria</taxon>
        <taxon>Bacillati</taxon>
        <taxon>Actinomycetota</taxon>
        <taxon>Actinomycetes</taxon>
        <taxon>Streptosporangiales</taxon>
        <taxon>Thermomonosporaceae</taxon>
        <taxon>Actinomadura</taxon>
    </lineage>
</organism>
<reference evidence="3" key="1">
    <citation type="journal article" date="2019" name="Int. J. Syst. Evol. Microbiol.">
        <title>The Global Catalogue of Microorganisms (GCM) 10K type strain sequencing project: providing services to taxonomists for standard genome sequencing and annotation.</title>
        <authorList>
            <consortium name="The Broad Institute Genomics Platform"/>
            <consortium name="The Broad Institute Genome Sequencing Center for Infectious Disease"/>
            <person name="Wu L."/>
            <person name="Ma J."/>
        </authorList>
    </citation>
    <scope>NUCLEOTIDE SEQUENCE [LARGE SCALE GENOMIC DNA]</scope>
    <source>
        <strain evidence="3">JCM 6833</strain>
    </source>
</reference>
<proteinExistence type="predicted"/>
<keyword evidence="1" id="KW-0812">Transmembrane</keyword>
<evidence type="ECO:0000313" key="2">
    <source>
        <dbReference type="EMBL" id="GAA2625721.1"/>
    </source>
</evidence>
<name>A0ABP6CPZ8_9ACTN</name>